<dbReference type="STRING" id="697329.Rumal_2148"/>
<dbReference type="AlphaFoldDB" id="E6UBL6"/>
<dbReference type="InterPro" id="IPR029039">
    <property type="entry name" value="Flavoprotein-like_sf"/>
</dbReference>
<gene>
    <name evidence="2" type="ordered locus">Rumal_2148</name>
</gene>
<reference evidence="2 3" key="1">
    <citation type="journal article" date="2011" name="J. Bacteriol.">
        <title>Complete genome of the cellulolytic ruminal bacterium Ruminococcus albus 7.</title>
        <authorList>
            <person name="Suen G."/>
            <person name="Stevenson D.M."/>
            <person name="Bruce D.C."/>
            <person name="Chertkov O."/>
            <person name="Copeland A."/>
            <person name="Cheng J.F."/>
            <person name="Detter C."/>
            <person name="Detter J.C."/>
            <person name="Goodwin L.A."/>
            <person name="Han C.S."/>
            <person name="Hauser L.J."/>
            <person name="Ivanova N.N."/>
            <person name="Kyrpides N.C."/>
            <person name="Land M.L."/>
            <person name="Lapidus A."/>
            <person name="Lucas S."/>
            <person name="Ovchinnikova G."/>
            <person name="Pitluck S."/>
            <person name="Tapia R."/>
            <person name="Woyke T."/>
            <person name="Boyum J."/>
            <person name="Mead D."/>
            <person name="Weimer P.J."/>
        </authorList>
    </citation>
    <scope>NUCLEOTIDE SEQUENCE [LARGE SCALE GENOMIC DNA]</scope>
    <source>
        <strain evidence="3">ATCC 27210 / DSM 20455 / JCM 14654 / NCDO 2250 / 7</strain>
    </source>
</reference>
<dbReference type="Gene3D" id="3.40.50.360">
    <property type="match status" value="1"/>
</dbReference>
<dbReference type="PANTHER" id="PTHR39201">
    <property type="entry name" value="EXPORTED PROTEIN-RELATED"/>
    <property type="match status" value="1"/>
</dbReference>
<dbReference type="eggNOG" id="COG0716">
    <property type="taxonomic scope" value="Bacteria"/>
</dbReference>
<dbReference type="GO" id="GO:0010181">
    <property type="term" value="F:FMN binding"/>
    <property type="evidence" value="ECO:0007669"/>
    <property type="project" value="InterPro"/>
</dbReference>
<dbReference type="RefSeq" id="WP_013498793.1">
    <property type="nucleotide sequence ID" value="NC_014833.1"/>
</dbReference>
<organism evidence="2 3">
    <name type="scientific">Ruminococcus albus (strain ATCC 27210 / DSM 20455 / JCM 14654 / NCDO 2250 / 7)</name>
    <dbReference type="NCBI Taxonomy" id="697329"/>
    <lineage>
        <taxon>Bacteria</taxon>
        <taxon>Bacillati</taxon>
        <taxon>Bacillota</taxon>
        <taxon>Clostridia</taxon>
        <taxon>Eubacteriales</taxon>
        <taxon>Oscillospiraceae</taxon>
        <taxon>Ruminococcus</taxon>
    </lineage>
</organism>
<dbReference type="EMBL" id="CP002403">
    <property type="protein sequence ID" value="ADU22636.1"/>
    <property type="molecule type" value="Genomic_DNA"/>
</dbReference>
<dbReference type="PROSITE" id="PS50902">
    <property type="entry name" value="FLAVODOXIN_LIKE"/>
    <property type="match status" value="1"/>
</dbReference>
<dbReference type="HOGENOM" id="CLU_068890_1_2_9"/>
<evidence type="ECO:0000313" key="3">
    <source>
        <dbReference type="Proteomes" id="UP000006919"/>
    </source>
</evidence>
<dbReference type="Pfam" id="PF12682">
    <property type="entry name" value="Flavodoxin_4"/>
    <property type="match status" value="1"/>
</dbReference>
<dbReference type="Proteomes" id="UP000006919">
    <property type="component" value="Chromosome"/>
</dbReference>
<feature type="domain" description="Flavodoxin-like" evidence="1">
    <location>
        <begin position="3"/>
        <end position="161"/>
    </location>
</feature>
<accession>E6UBL6</accession>
<dbReference type="GO" id="GO:0016651">
    <property type="term" value="F:oxidoreductase activity, acting on NAD(P)H"/>
    <property type="evidence" value="ECO:0007669"/>
    <property type="project" value="UniProtKB-ARBA"/>
</dbReference>
<evidence type="ECO:0000313" key="2">
    <source>
        <dbReference type="EMBL" id="ADU22636.1"/>
    </source>
</evidence>
<dbReference type="KEGG" id="ral:Rumal_2148"/>
<proteinExistence type="predicted"/>
<dbReference type="PANTHER" id="PTHR39201:SF1">
    <property type="entry name" value="FLAVODOXIN-LIKE DOMAIN-CONTAINING PROTEIN"/>
    <property type="match status" value="1"/>
</dbReference>
<dbReference type="InterPro" id="IPR008254">
    <property type="entry name" value="Flavodoxin/NO_synth"/>
</dbReference>
<protein>
    <submittedName>
        <fullName evidence="2">Flavodoxin</fullName>
    </submittedName>
</protein>
<evidence type="ECO:0000259" key="1">
    <source>
        <dbReference type="PROSITE" id="PS50902"/>
    </source>
</evidence>
<dbReference type="SUPFAM" id="SSF52218">
    <property type="entry name" value="Flavoproteins"/>
    <property type="match status" value="1"/>
</dbReference>
<sequence>MKTAIVYFSLNGNTEYAVKKIADQTGAELIPIHPVKAYPDTRFKKLIWGGKSVIMGEKPKLQPYSFNAEDYELIVFATPVWANTIAPPLRTFIEENLTSLKGKRFAAVTCFTAAGGDKTILKLKGYLGIEDVEAELYLVDPKDKPDPANEQKIDEFCKKLNAL</sequence>
<dbReference type="OrthoDB" id="9806505at2"/>
<name>E6UBL6_RUMA7</name>